<dbReference type="EnsemblPlants" id="AET6Gv20448400.8">
    <property type="protein sequence ID" value="AET6Gv20448400.8"/>
    <property type="gene ID" value="AET6Gv20448400"/>
</dbReference>
<protein>
    <submittedName>
        <fullName evidence="1">Uncharacterized protein</fullName>
    </submittedName>
</protein>
<dbReference type="AlphaFoldDB" id="A0A453NQJ3"/>
<sequence>PVYGQNGGVTARPIALGGLGVRDLARTGLALRTRWLWFSRT</sequence>
<reference evidence="1" key="5">
    <citation type="journal article" date="2021" name="G3 (Bethesda)">
        <title>Aegilops tauschii genome assembly Aet v5.0 features greater sequence contiguity and improved annotation.</title>
        <authorList>
            <person name="Wang L."/>
            <person name="Zhu T."/>
            <person name="Rodriguez J.C."/>
            <person name="Deal K.R."/>
            <person name="Dubcovsky J."/>
            <person name="McGuire P.E."/>
            <person name="Lux T."/>
            <person name="Spannagl M."/>
            <person name="Mayer K.F.X."/>
            <person name="Baldrich P."/>
            <person name="Meyers B.C."/>
            <person name="Huo N."/>
            <person name="Gu Y.Q."/>
            <person name="Zhou H."/>
            <person name="Devos K.M."/>
            <person name="Bennetzen J.L."/>
            <person name="Unver T."/>
            <person name="Budak H."/>
            <person name="Gulick P.J."/>
            <person name="Galiba G."/>
            <person name="Kalapos B."/>
            <person name="Nelson D.R."/>
            <person name="Li P."/>
            <person name="You F.M."/>
            <person name="Luo M.C."/>
            <person name="Dvorak J."/>
        </authorList>
    </citation>
    <scope>NUCLEOTIDE SEQUENCE [LARGE SCALE GENOMIC DNA]</scope>
    <source>
        <strain evidence="1">cv. AL8/78</strain>
    </source>
</reference>
<dbReference type="Gramene" id="AET6Gv20448400.8">
    <property type="protein sequence ID" value="AET6Gv20448400.8"/>
    <property type="gene ID" value="AET6Gv20448400"/>
</dbReference>
<name>A0A453NQJ3_AEGTS</name>
<proteinExistence type="predicted"/>
<reference evidence="2" key="1">
    <citation type="journal article" date="2014" name="Science">
        <title>Ancient hybridizations among the ancestral genomes of bread wheat.</title>
        <authorList>
            <consortium name="International Wheat Genome Sequencing Consortium,"/>
            <person name="Marcussen T."/>
            <person name="Sandve S.R."/>
            <person name="Heier L."/>
            <person name="Spannagl M."/>
            <person name="Pfeifer M."/>
            <person name="Jakobsen K.S."/>
            <person name="Wulff B.B."/>
            <person name="Steuernagel B."/>
            <person name="Mayer K.F."/>
            <person name="Olsen O.A."/>
        </authorList>
    </citation>
    <scope>NUCLEOTIDE SEQUENCE [LARGE SCALE GENOMIC DNA]</scope>
    <source>
        <strain evidence="2">cv. AL8/78</strain>
    </source>
</reference>
<reference evidence="2" key="2">
    <citation type="journal article" date="2017" name="Nat. Plants">
        <title>The Aegilops tauschii genome reveals multiple impacts of transposons.</title>
        <authorList>
            <person name="Zhao G."/>
            <person name="Zou C."/>
            <person name="Li K."/>
            <person name="Wang K."/>
            <person name="Li T."/>
            <person name="Gao L."/>
            <person name="Zhang X."/>
            <person name="Wang H."/>
            <person name="Yang Z."/>
            <person name="Liu X."/>
            <person name="Jiang W."/>
            <person name="Mao L."/>
            <person name="Kong X."/>
            <person name="Jiao Y."/>
            <person name="Jia J."/>
        </authorList>
    </citation>
    <scope>NUCLEOTIDE SEQUENCE [LARGE SCALE GENOMIC DNA]</scope>
    <source>
        <strain evidence="2">cv. AL8/78</strain>
    </source>
</reference>
<organism evidence="1 2">
    <name type="scientific">Aegilops tauschii subsp. strangulata</name>
    <name type="common">Goatgrass</name>
    <dbReference type="NCBI Taxonomy" id="200361"/>
    <lineage>
        <taxon>Eukaryota</taxon>
        <taxon>Viridiplantae</taxon>
        <taxon>Streptophyta</taxon>
        <taxon>Embryophyta</taxon>
        <taxon>Tracheophyta</taxon>
        <taxon>Spermatophyta</taxon>
        <taxon>Magnoliopsida</taxon>
        <taxon>Liliopsida</taxon>
        <taxon>Poales</taxon>
        <taxon>Poaceae</taxon>
        <taxon>BOP clade</taxon>
        <taxon>Pooideae</taxon>
        <taxon>Triticodae</taxon>
        <taxon>Triticeae</taxon>
        <taxon>Triticinae</taxon>
        <taxon>Aegilops</taxon>
    </lineage>
</organism>
<accession>A0A453NQJ3</accession>
<evidence type="ECO:0000313" key="1">
    <source>
        <dbReference type="EnsemblPlants" id="AET6Gv20448400.8"/>
    </source>
</evidence>
<evidence type="ECO:0000313" key="2">
    <source>
        <dbReference type="Proteomes" id="UP000015105"/>
    </source>
</evidence>
<reference evidence="1" key="3">
    <citation type="journal article" date="2017" name="Nature">
        <title>Genome sequence of the progenitor of the wheat D genome Aegilops tauschii.</title>
        <authorList>
            <person name="Luo M.C."/>
            <person name="Gu Y.Q."/>
            <person name="Puiu D."/>
            <person name="Wang H."/>
            <person name="Twardziok S.O."/>
            <person name="Deal K.R."/>
            <person name="Huo N."/>
            <person name="Zhu T."/>
            <person name="Wang L."/>
            <person name="Wang Y."/>
            <person name="McGuire P.E."/>
            <person name="Liu S."/>
            <person name="Long H."/>
            <person name="Ramasamy R.K."/>
            <person name="Rodriguez J.C."/>
            <person name="Van S.L."/>
            <person name="Yuan L."/>
            <person name="Wang Z."/>
            <person name="Xia Z."/>
            <person name="Xiao L."/>
            <person name="Anderson O.D."/>
            <person name="Ouyang S."/>
            <person name="Liang Y."/>
            <person name="Zimin A.V."/>
            <person name="Pertea G."/>
            <person name="Qi P."/>
            <person name="Bennetzen J.L."/>
            <person name="Dai X."/>
            <person name="Dawson M.W."/>
            <person name="Muller H.G."/>
            <person name="Kugler K."/>
            <person name="Rivarola-Duarte L."/>
            <person name="Spannagl M."/>
            <person name="Mayer K.F.X."/>
            <person name="Lu F.H."/>
            <person name="Bevan M.W."/>
            <person name="Leroy P."/>
            <person name="Li P."/>
            <person name="You F.M."/>
            <person name="Sun Q."/>
            <person name="Liu Z."/>
            <person name="Lyons E."/>
            <person name="Wicker T."/>
            <person name="Salzberg S.L."/>
            <person name="Devos K.M."/>
            <person name="Dvorak J."/>
        </authorList>
    </citation>
    <scope>NUCLEOTIDE SEQUENCE [LARGE SCALE GENOMIC DNA]</scope>
    <source>
        <strain evidence="1">cv. AL8/78</strain>
    </source>
</reference>
<reference evidence="1" key="4">
    <citation type="submission" date="2019-03" db="UniProtKB">
        <authorList>
            <consortium name="EnsemblPlants"/>
        </authorList>
    </citation>
    <scope>IDENTIFICATION</scope>
</reference>
<dbReference type="Proteomes" id="UP000015105">
    <property type="component" value="Chromosome 6D"/>
</dbReference>
<keyword evidence="2" id="KW-1185">Reference proteome</keyword>